<dbReference type="EMBL" id="JXUW01000025">
    <property type="protein sequence ID" value="KJE75940.1"/>
    <property type="molecule type" value="Genomic_DNA"/>
</dbReference>
<dbReference type="InterPro" id="IPR035965">
    <property type="entry name" value="PAS-like_dom_sf"/>
</dbReference>
<accession>A0A0D8FRP7</accession>
<dbReference type="GeneID" id="78373383"/>
<dbReference type="Pfam" id="PF01590">
    <property type="entry name" value="GAF"/>
    <property type="match status" value="1"/>
</dbReference>
<dbReference type="SUPFAM" id="SSF55781">
    <property type="entry name" value="GAF domain-like"/>
    <property type="match status" value="1"/>
</dbReference>
<evidence type="ECO:0000259" key="2">
    <source>
        <dbReference type="PROSITE" id="PS50113"/>
    </source>
</evidence>
<keyword evidence="1" id="KW-0812">Transmembrane</keyword>
<dbReference type="NCBIfam" id="TIGR00254">
    <property type="entry name" value="GGDEF"/>
    <property type="match status" value="1"/>
</dbReference>
<keyword evidence="1" id="KW-1133">Transmembrane helix</keyword>
<keyword evidence="6" id="KW-1185">Reference proteome</keyword>
<dbReference type="eggNOG" id="COG5001">
    <property type="taxonomic scope" value="Bacteria"/>
</dbReference>
<keyword evidence="1" id="KW-0472">Membrane</keyword>
<feature type="domain" description="GGDEF" evidence="4">
    <location>
        <begin position="587"/>
        <end position="722"/>
    </location>
</feature>
<dbReference type="STRING" id="1121877.FEAC_23340"/>
<feature type="domain" description="EAL" evidence="3">
    <location>
        <begin position="1050"/>
        <end position="1301"/>
    </location>
</feature>
<protein>
    <submittedName>
        <fullName evidence="5">Oxygen sensor protein DosP</fullName>
        <ecNumber evidence="5">3.1.4.52</ecNumber>
    </submittedName>
</protein>
<dbReference type="PROSITE" id="PS50887">
    <property type="entry name" value="GGDEF"/>
    <property type="match status" value="1"/>
</dbReference>
<evidence type="ECO:0000259" key="4">
    <source>
        <dbReference type="PROSITE" id="PS50887"/>
    </source>
</evidence>
<evidence type="ECO:0000259" key="3">
    <source>
        <dbReference type="PROSITE" id="PS50883"/>
    </source>
</evidence>
<dbReference type="InterPro" id="IPR003018">
    <property type="entry name" value="GAF"/>
</dbReference>
<feature type="transmembrane region" description="Helical" evidence="1">
    <location>
        <begin position="250"/>
        <end position="277"/>
    </location>
</feature>
<dbReference type="PROSITE" id="PS50113">
    <property type="entry name" value="PAC"/>
    <property type="match status" value="1"/>
</dbReference>
<dbReference type="RefSeq" id="WP_152623201.1">
    <property type="nucleotide sequence ID" value="NZ_JQKF01000021.1"/>
</dbReference>
<evidence type="ECO:0000313" key="5">
    <source>
        <dbReference type="EMBL" id="KJE75940.1"/>
    </source>
</evidence>
<dbReference type="SMART" id="SM00267">
    <property type="entry name" value="GGDEF"/>
    <property type="match status" value="1"/>
</dbReference>
<dbReference type="InterPro" id="IPR043128">
    <property type="entry name" value="Rev_trsase/Diguanyl_cyclase"/>
</dbReference>
<gene>
    <name evidence="5" type="primary">dosP</name>
    <name evidence="5" type="ORF">FEAC_23340</name>
</gene>
<dbReference type="SUPFAM" id="SSF55785">
    <property type="entry name" value="PYP-like sensor domain (PAS domain)"/>
    <property type="match status" value="1"/>
</dbReference>
<dbReference type="Gene3D" id="3.20.20.450">
    <property type="entry name" value="EAL domain"/>
    <property type="match status" value="1"/>
</dbReference>
<dbReference type="Gene3D" id="3.30.70.270">
    <property type="match status" value="1"/>
</dbReference>
<proteinExistence type="predicted"/>
<dbReference type="Gene3D" id="3.30.450.20">
    <property type="entry name" value="PAS domain"/>
    <property type="match status" value="1"/>
</dbReference>
<dbReference type="SUPFAM" id="SSF141868">
    <property type="entry name" value="EAL domain-like"/>
    <property type="match status" value="1"/>
</dbReference>
<dbReference type="InterPro" id="IPR052155">
    <property type="entry name" value="Biofilm_reg_signaling"/>
</dbReference>
<dbReference type="CDD" id="cd01949">
    <property type="entry name" value="GGDEF"/>
    <property type="match status" value="1"/>
</dbReference>
<dbReference type="SUPFAM" id="SSF55073">
    <property type="entry name" value="Nucleotide cyclase"/>
    <property type="match status" value="1"/>
</dbReference>
<dbReference type="PROSITE" id="PS50883">
    <property type="entry name" value="EAL"/>
    <property type="match status" value="1"/>
</dbReference>
<dbReference type="InterPro" id="IPR035919">
    <property type="entry name" value="EAL_sf"/>
</dbReference>
<sequence>MIRRSVLRVSSLRSWVMAAAVGLISAMALIAGLWLHASIAQSVKASSIAVATDANASVSARLTREFDAVVAQVHFVGYVAFQSPPQTLSGVQLGQVFTHLVRSVPDLHSLAIIGPSHRVLWSYGTLGSSSRLEVLPVPQYSHLAVGHLVASRGQLEQQVIYQVRGRDGDILGAVAGEVVLDNPLDATASQATYLEQHGAPTIAIRANNMTVEPPPKRYIPLSVVSRTTPSVTLVSGISPALLNETIGQAFFGPMVVLGLAWLLLVGLAVFGVELIALAEGNQMRSSRNAQAADLLRSLTQKVLDHDDLHTLFLDVCQLLRVFTGAVQVVTQFSPRDGSPWCVDTSSSHDERVWPMELMNQGLDDHDRRWAEVSVDGVGDVLIWGFGGYGGQGHLMVVNPTPEGKVQVSGVNLGVLDIGVDRAETVIQRNLMAAAVEAVDAGVAIFSRWGSLQWANSVWYALLGAESNASANCLLTELAGGDLAPQIAAYLEEIALNPESRLAIESPFYTGSDGVQFWGSLVLSTVIDERTGVVANIVALLRDATEAHEATQSLAFQLDHDSLTGTLSRAALEAKAESLISASPALTQPFAIAIIDVDNFKLVNDTWGHAVGDKLLHDLGRRIQSCLGDSHSVGRFGGDEFILIFCLSAARVDECADAIDRALVQPFVIDGDLSVVVRASMGVARYPGDAKTLDSLLREADRSLYHVKGSKSFGARWWLCRSDLEVSETLEQDPWSSESAQQLDRYSMVWDTLTGVIGTRLRERIDTSSIPAVNSASNDWVMLHCSLLREVLEPSATPTTMGEQLEVVGAELEVASANKELLSLTSSMVPSAFLDDGVGPAIAGHERRLVLEVVRRRFEWLVEGEREAMTGVRATYLAGAMGASLTSHGSWDSFLNATLDGVAGLPAVRGVVFISYDSHDGELRYVGGALAAELRSWMSSSEEAPAIFDPSSPTGPGDGALAWETNAIVSVGDVQTAERYRPWRSVIKRLGFRSLSIIPVMVGVQAIGLCVIYGAYTDQFHGRTPEEFLEALQRSLEGGWTRYKSSVGALSGQKAQRYRKALAVGGLREHLQPLLDLRTGTVTRAELLARLEVGDDRLAQPGEFLPAFGSRELGHLFVESLIRATALQESWGAAGLELGCSINLPGSVLLDSRLAQVIEAARQRRGGDLTWLTLELLEGEHLTPEATEILRELAADGIEFAIDDLGSGYSNLDRLVDLPFTQVKLDRSIVQRLWSHPLSTLAIVDGVVQAGHEANRTVVFEGIERLELLEVAQILSADFAQGFVIAKPMPAKEVESWLAKFTLPEASPNESASVFGARIRSVLGALAYVWREVHQHGDGLPNDWRDCPVDTYLGRTFGAMSPMMVLHRRLHHEGLAISETYQRLSAELDRCQRGLLSGSAVAGAVSRDELIID</sequence>
<evidence type="ECO:0000256" key="1">
    <source>
        <dbReference type="SAM" id="Phobius"/>
    </source>
</evidence>
<dbReference type="eggNOG" id="COG2200">
    <property type="taxonomic scope" value="Bacteria"/>
</dbReference>
<dbReference type="CDD" id="cd01948">
    <property type="entry name" value="EAL"/>
    <property type="match status" value="1"/>
</dbReference>
<dbReference type="SMART" id="SM00052">
    <property type="entry name" value="EAL"/>
    <property type="match status" value="1"/>
</dbReference>
<dbReference type="InterPro" id="IPR000160">
    <property type="entry name" value="GGDEF_dom"/>
</dbReference>
<dbReference type="Pfam" id="PF00563">
    <property type="entry name" value="EAL"/>
    <property type="match status" value="1"/>
</dbReference>
<comment type="caution">
    <text evidence="5">The sequence shown here is derived from an EMBL/GenBank/DDBJ whole genome shotgun (WGS) entry which is preliminary data.</text>
</comment>
<dbReference type="Gene3D" id="3.30.450.40">
    <property type="match status" value="1"/>
</dbReference>
<dbReference type="GO" id="GO:0071111">
    <property type="term" value="F:cyclic-guanylate-specific phosphodiesterase activity"/>
    <property type="evidence" value="ECO:0007669"/>
    <property type="project" value="UniProtKB-EC"/>
</dbReference>
<dbReference type="Pfam" id="PF00990">
    <property type="entry name" value="GGDEF"/>
    <property type="match status" value="1"/>
</dbReference>
<dbReference type="InterPro" id="IPR001633">
    <property type="entry name" value="EAL_dom"/>
</dbReference>
<dbReference type="InterPro" id="IPR000700">
    <property type="entry name" value="PAS-assoc_C"/>
</dbReference>
<dbReference type="Proteomes" id="UP000032336">
    <property type="component" value="Unassembled WGS sequence"/>
</dbReference>
<name>A0A0D8FRP7_9ACTN</name>
<dbReference type="OrthoDB" id="23692at2"/>
<reference evidence="5 6" key="1">
    <citation type="submission" date="2015-01" db="EMBL/GenBank/DDBJ databases">
        <title>Draft genome of the acidophilic iron oxidizer Ferrimicrobium acidiphilum strain T23.</title>
        <authorList>
            <person name="Poehlein A."/>
            <person name="Eisen S."/>
            <person name="Schloemann M."/>
            <person name="Johnson B.D."/>
            <person name="Daniel R."/>
            <person name="Muehling M."/>
        </authorList>
    </citation>
    <scope>NUCLEOTIDE SEQUENCE [LARGE SCALE GENOMIC DNA]</scope>
    <source>
        <strain evidence="5 6">T23</strain>
    </source>
</reference>
<dbReference type="InterPro" id="IPR029787">
    <property type="entry name" value="Nucleotide_cyclase"/>
</dbReference>
<evidence type="ECO:0000313" key="6">
    <source>
        <dbReference type="Proteomes" id="UP000032336"/>
    </source>
</evidence>
<dbReference type="PANTHER" id="PTHR44757">
    <property type="entry name" value="DIGUANYLATE CYCLASE DGCP"/>
    <property type="match status" value="1"/>
</dbReference>
<organism evidence="5 6">
    <name type="scientific">Ferrimicrobium acidiphilum DSM 19497</name>
    <dbReference type="NCBI Taxonomy" id="1121877"/>
    <lineage>
        <taxon>Bacteria</taxon>
        <taxon>Bacillati</taxon>
        <taxon>Actinomycetota</taxon>
        <taxon>Acidimicrobiia</taxon>
        <taxon>Acidimicrobiales</taxon>
        <taxon>Acidimicrobiaceae</taxon>
        <taxon>Ferrimicrobium</taxon>
    </lineage>
</organism>
<dbReference type="PANTHER" id="PTHR44757:SF2">
    <property type="entry name" value="BIOFILM ARCHITECTURE MAINTENANCE PROTEIN MBAA"/>
    <property type="match status" value="1"/>
</dbReference>
<dbReference type="EC" id="3.1.4.52" evidence="5"/>
<keyword evidence="5" id="KW-0378">Hydrolase</keyword>
<feature type="transmembrane region" description="Helical" evidence="1">
    <location>
        <begin position="12"/>
        <end position="35"/>
    </location>
</feature>
<dbReference type="InterPro" id="IPR029016">
    <property type="entry name" value="GAF-like_dom_sf"/>
</dbReference>
<feature type="domain" description="PAC" evidence="2">
    <location>
        <begin position="501"/>
        <end position="555"/>
    </location>
</feature>